<dbReference type="OMA" id="IRINQKT"/>
<evidence type="ECO:0000313" key="13">
    <source>
        <dbReference type="Proteomes" id="UP000014760"/>
    </source>
</evidence>
<comment type="subcellular location">
    <subcellularLocation>
        <location evidence="1">Membrane</location>
        <topology evidence="1">Multi-pass membrane protein</topology>
    </subcellularLocation>
</comment>
<reference evidence="13" key="1">
    <citation type="submission" date="2012-12" db="EMBL/GenBank/DDBJ databases">
        <authorList>
            <person name="Hellsten U."/>
            <person name="Grimwood J."/>
            <person name="Chapman J.A."/>
            <person name="Shapiro H."/>
            <person name="Aerts A."/>
            <person name="Otillar R.P."/>
            <person name="Terry A.Y."/>
            <person name="Boore J.L."/>
            <person name="Simakov O."/>
            <person name="Marletaz F."/>
            <person name="Cho S.-J."/>
            <person name="Edsinger-Gonzales E."/>
            <person name="Havlak P."/>
            <person name="Kuo D.-H."/>
            <person name="Larsson T."/>
            <person name="Lv J."/>
            <person name="Arendt D."/>
            <person name="Savage R."/>
            <person name="Osoegawa K."/>
            <person name="de Jong P."/>
            <person name="Lindberg D.R."/>
            <person name="Seaver E.C."/>
            <person name="Weisblat D.A."/>
            <person name="Putnam N.H."/>
            <person name="Grigoriev I.V."/>
            <person name="Rokhsar D.S."/>
        </authorList>
    </citation>
    <scope>NUCLEOTIDE SEQUENCE</scope>
    <source>
        <strain evidence="13">I ESC-2004</strain>
    </source>
</reference>
<gene>
    <name evidence="11" type="ORF">CAPTEDRAFT_189173</name>
</gene>
<reference evidence="12" key="3">
    <citation type="submission" date="2015-06" db="UniProtKB">
        <authorList>
            <consortium name="EnsemblMetazoa"/>
        </authorList>
    </citation>
    <scope>IDENTIFICATION</scope>
</reference>
<name>R7UQ77_CAPTE</name>
<dbReference type="Proteomes" id="UP000014760">
    <property type="component" value="Unassembled WGS sequence"/>
</dbReference>
<evidence type="ECO:0000256" key="9">
    <source>
        <dbReference type="SAM" id="MobiDB-lite"/>
    </source>
</evidence>
<keyword evidence="3 10" id="KW-0812">Transmembrane</keyword>
<dbReference type="PANTHER" id="PTHR10258:SF8">
    <property type="entry name" value="CALCIUM-ACTIVATED POTASSIUM CHANNEL BK ALPHA SUBUNIT DOMAIN-CONTAINING PROTEIN"/>
    <property type="match status" value="1"/>
</dbReference>
<dbReference type="GO" id="GO:0015269">
    <property type="term" value="F:calcium-activated potassium channel activity"/>
    <property type="evidence" value="ECO:0007669"/>
    <property type="project" value="InterPro"/>
</dbReference>
<keyword evidence="5" id="KW-0406">Ion transport</keyword>
<keyword evidence="4 10" id="KW-1133">Transmembrane helix</keyword>
<keyword evidence="2" id="KW-0813">Transport</keyword>
<dbReference type="GO" id="GO:0005513">
    <property type="term" value="P:detection of calcium ion"/>
    <property type="evidence" value="ECO:0007669"/>
    <property type="project" value="TreeGrafter"/>
</dbReference>
<dbReference type="HOGENOM" id="CLU_1066508_0_0_1"/>
<evidence type="ECO:0000313" key="12">
    <source>
        <dbReference type="EnsemblMetazoa" id="CapteP189173"/>
    </source>
</evidence>
<keyword evidence="6 10" id="KW-0472">Membrane</keyword>
<evidence type="ECO:0000256" key="2">
    <source>
        <dbReference type="ARBA" id="ARBA00022448"/>
    </source>
</evidence>
<proteinExistence type="predicted"/>
<accession>R7UQ77</accession>
<dbReference type="EMBL" id="KB299181">
    <property type="protein sequence ID" value="ELU08268.1"/>
    <property type="molecule type" value="Genomic_DNA"/>
</dbReference>
<dbReference type="EnsemblMetazoa" id="CapteT189173">
    <property type="protein sequence ID" value="CapteP189173"/>
    <property type="gene ID" value="CapteG189173"/>
</dbReference>
<evidence type="ECO:0000256" key="3">
    <source>
        <dbReference type="ARBA" id="ARBA00022692"/>
    </source>
</evidence>
<feature type="transmembrane region" description="Helical" evidence="10">
    <location>
        <begin position="194"/>
        <end position="216"/>
    </location>
</feature>
<keyword evidence="8" id="KW-0407">Ion channel</keyword>
<evidence type="ECO:0000256" key="1">
    <source>
        <dbReference type="ARBA" id="ARBA00004141"/>
    </source>
</evidence>
<keyword evidence="7" id="KW-0325">Glycoprotein</keyword>
<dbReference type="GO" id="GO:0015459">
    <property type="term" value="F:potassium channel regulator activity"/>
    <property type="evidence" value="ECO:0007669"/>
    <property type="project" value="TreeGrafter"/>
</dbReference>
<evidence type="ECO:0000256" key="10">
    <source>
        <dbReference type="SAM" id="Phobius"/>
    </source>
</evidence>
<dbReference type="AlphaFoldDB" id="R7UQ77"/>
<evidence type="ECO:0000256" key="4">
    <source>
        <dbReference type="ARBA" id="ARBA00022989"/>
    </source>
</evidence>
<protein>
    <submittedName>
        <fullName evidence="11 12">Uncharacterized protein</fullName>
    </submittedName>
</protein>
<dbReference type="EMBL" id="AMQN01006810">
    <property type="status" value="NOT_ANNOTATED_CDS"/>
    <property type="molecule type" value="Genomic_DNA"/>
</dbReference>
<evidence type="ECO:0000256" key="6">
    <source>
        <dbReference type="ARBA" id="ARBA00023136"/>
    </source>
</evidence>
<feature type="transmembrane region" description="Helical" evidence="10">
    <location>
        <begin position="45"/>
        <end position="73"/>
    </location>
</feature>
<sequence>METTPGANSNSAIEGSDDDTASDIESLTGSGLTNFSWKRCFCSEPAFICIYLMLTLTLLSSFLTVVIVTAVVLSPFAHARGFSDTTCSVVNSTRRPLRSHCPVCSGTGCSLPCIVVFVVFPVGQLENQTARLKEDESQLHSTCTLQPNCKQSSQQIERRTAEYEAAFGVPGASFPCFANGDEVIRTRRFQESHVLHGMIWPSFLFLLSSIILVAVVRRRHCTSSVEMALNPTAFSCFNESSTSLTNHTQLSTSAEFDLEPG</sequence>
<dbReference type="GO" id="GO:0008076">
    <property type="term" value="C:voltage-gated potassium channel complex"/>
    <property type="evidence" value="ECO:0007669"/>
    <property type="project" value="TreeGrafter"/>
</dbReference>
<dbReference type="PANTHER" id="PTHR10258">
    <property type="entry name" value="CALCIUM-ACTIVATED POTASSIUM CHANNEL SUBUNIT BETA"/>
    <property type="match status" value="1"/>
</dbReference>
<dbReference type="Pfam" id="PF03185">
    <property type="entry name" value="CaKB"/>
    <property type="match status" value="1"/>
</dbReference>
<organism evidence="11">
    <name type="scientific">Capitella teleta</name>
    <name type="common">Polychaete worm</name>
    <dbReference type="NCBI Taxonomy" id="283909"/>
    <lineage>
        <taxon>Eukaryota</taxon>
        <taxon>Metazoa</taxon>
        <taxon>Spiralia</taxon>
        <taxon>Lophotrochozoa</taxon>
        <taxon>Annelida</taxon>
        <taxon>Polychaeta</taxon>
        <taxon>Sedentaria</taxon>
        <taxon>Scolecida</taxon>
        <taxon>Capitellidae</taxon>
        <taxon>Capitella</taxon>
    </lineage>
</organism>
<feature type="compositionally biased region" description="Polar residues" evidence="9">
    <location>
        <begin position="1"/>
        <end position="13"/>
    </location>
</feature>
<keyword evidence="13" id="KW-1185">Reference proteome</keyword>
<evidence type="ECO:0000256" key="8">
    <source>
        <dbReference type="ARBA" id="ARBA00023303"/>
    </source>
</evidence>
<feature type="region of interest" description="Disordered" evidence="9">
    <location>
        <begin position="1"/>
        <end position="21"/>
    </location>
</feature>
<evidence type="ECO:0000256" key="7">
    <source>
        <dbReference type="ARBA" id="ARBA00023180"/>
    </source>
</evidence>
<reference evidence="11 13" key="2">
    <citation type="journal article" date="2013" name="Nature">
        <title>Insights into bilaterian evolution from three spiralian genomes.</title>
        <authorList>
            <person name="Simakov O."/>
            <person name="Marletaz F."/>
            <person name="Cho S.J."/>
            <person name="Edsinger-Gonzales E."/>
            <person name="Havlak P."/>
            <person name="Hellsten U."/>
            <person name="Kuo D.H."/>
            <person name="Larsson T."/>
            <person name="Lv J."/>
            <person name="Arendt D."/>
            <person name="Savage R."/>
            <person name="Osoegawa K."/>
            <person name="de Jong P."/>
            <person name="Grimwood J."/>
            <person name="Chapman J.A."/>
            <person name="Shapiro H."/>
            <person name="Aerts A."/>
            <person name="Otillar R.P."/>
            <person name="Terry A.Y."/>
            <person name="Boore J.L."/>
            <person name="Grigoriev I.V."/>
            <person name="Lindberg D.R."/>
            <person name="Seaver E.C."/>
            <person name="Weisblat D.A."/>
            <person name="Putnam N.H."/>
            <person name="Rokhsar D.S."/>
        </authorList>
    </citation>
    <scope>NUCLEOTIDE SEQUENCE</scope>
    <source>
        <strain evidence="11 13">I ESC-2004</strain>
    </source>
</reference>
<evidence type="ECO:0000256" key="5">
    <source>
        <dbReference type="ARBA" id="ARBA00023065"/>
    </source>
</evidence>
<dbReference type="InterPro" id="IPR003930">
    <property type="entry name" value="K_chnl_Ca-activ_BK_bsu"/>
</dbReference>
<evidence type="ECO:0000313" key="11">
    <source>
        <dbReference type="EMBL" id="ELU08268.1"/>
    </source>
</evidence>